<comment type="function">
    <text evidence="2">Controls heterocyst pattern formation.</text>
</comment>
<dbReference type="PIRSF" id="PIRSF005897">
    <property type="entry name" value="RR_PatA"/>
    <property type="match status" value="1"/>
</dbReference>
<reference evidence="5 6" key="1">
    <citation type="submission" date="2017-08" db="EMBL/GenBank/DDBJ databases">
        <title>Draft genome sequence of filamentous cyanobacterium Calothrix elsteri CCALA 953.</title>
        <authorList>
            <person name="Gagunashvili A.N."/>
            <person name="Elster J."/>
            <person name="Andresson O.S."/>
        </authorList>
    </citation>
    <scope>NUCLEOTIDE SEQUENCE [LARGE SCALE GENOMIC DNA]</scope>
    <source>
        <strain evidence="5 6">CCALA 953</strain>
    </source>
</reference>
<sequence>MNTINIGRHKFSQPIEHISLLQKVSQDYVNGCLKVFGISQQWSIYFEEGKIIYACQSQDMWEIFCKTIQQLKPDIPGLSNEVYQHLKTIFDSNIDDEGTENSDYLAICWLVNQQYLTASQAAKLIEALAIAVMDSYFKLRDGIYEFASQTFLNNLPKFCYIDVSVIAKSHQQLSHSLSKFVTPVYQPGNHLFSELSQRELATIGGLIEPQCVPLDNKYSNSLNQIKTDHPTSQPEMKVKKTALYKVMCVDDSPTILKAIQGFLDEEIFNVIGVDDPLKALMQILRIKPDIVLLDISMPNLDGYELCSLLRKHPAFRDIPVVMVTGRSGFIDKARAKMVKSSGYLTKPFTKAQLLKTVFQQVGYLH</sequence>
<dbReference type="InterPro" id="IPR024186">
    <property type="entry name" value="Sig_transdc_resp-reg_PatA"/>
</dbReference>
<dbReference type="Gene3D" id="3.40.50.2300">
    <property type="match status" value="1"/>
</dbReference>
<comment type="subcellular location">
    <subcellularLocation>
        <location evidence="2">Cell septum</location>
    </subcellularLocation>
</comment>
<dbReference type="Proteomes" id="UP000218238">
    <property type="component" value="Unassembled WGS sequence"/>
</dbReference>
<keyword evidence="2" id="KW-0364">Heterocyst</keyword>
<dbReference type="SMART" id="SM00448">
    <property type="entry name" value="REC"/>
    <property type="match status" value="1"/>
</dbReference>
<evidence type="ECO:0000256" key="3">
    <source>
        <dbReference type="PROSITE-ProRule" id="PRU00169"/>
    </source>
</evidence>
<evidence type="ECO:0000256" key="1">
    <source>
        <dbReference type="ARBA" id="ARBA00022553"/>
    </source>
</evidence>
<accession>A0A2A2TKM9</accession>
<dbReference type="PROSITE" id="PS50110">
    <property type="entry name" value="RESPONSE_REGULATORY"/>
    <property type="match status" value="1"/>
</dbReference>
<proteinExistence type="evidence at transcript level"/>
<keyword evidence="2" id="KW-0902">Two-component regulatory system</keyword>
<dbReference type="InterPro" id="IPR025497">
    <property type="entry name" value="PatA-like_N"/>
</dbReference>
<dbReference type="GO" id="GO:0030428">
    <property type="term" value="C:cell septum"/>
    <property type="evidence" value="ECO:0007669"/>
    <property type="project" value="UniProtKB-SubCell"/>
</dbReference>
<evidence type="ECO:0000313" key="5">
    <source>
        <dbReference type="EMBL" id="PAX56558.1"/>
    </source>
</evidence>
<evidence type="ECO:0000313" key="6">
    <source>
        <dbReference type="Proteomes" id="UP000218238"/>
    </source>
</evidence>
<dbReference type="RefSeq" id="WP_095721551.1">
    <property type="nucleotide sequence ID" value="NZ_NTFS01000084.1"/>
</dbReference>
<keyword evidence="1 3" id="KW-0597">Phosphoprotein</keyword>
<dbReference type="Pfam" id="PF14332">
    <property type="entry name" value="DUF4388"/>
    <property type="match status" value="1"/>
</dbReference>
<comment type="induction">
    <text evidence="2">By nitrogen starvation.</text>
</comment>
<feature type="modified residue" description="4-aspartylphosphate" evidence="3">
    <location>
        <position position="294"/>
    </location>
</feature>
<evidence type="ECO:0000259" key="4">
    <source>
        <dbReference type="PROSITE" id="PS50110"/>
    </source>
</evidence>
<dbReference type="PANTHER" id="PTHR44591">
    <property type="entry name" value="STRESS RESPONSE REGULATOR PROTEIN 1"/>
    <property type="match status" value="1"/>
</dbReference>
<dbReference type="GO" id="GO:0000160">
    <property type="term" value="P:phosphorelay signal transduction system"/>
    <property type="evidence" value="ECO:0007669"/>
    <property type="project" value="UniProtKB-KW"/>
</dbReference>
<dbReference type="InterPro" id="IPR001789">
    <property type="entry name" value="Sig_transdc_resp-reg_receiver"/>
</dbReference>
<dbReference type="InterPro" id="IPR011006">
    <property type="entry name" value="CheY-like_superfamily"/>
</dbReference>
<dbReference type="SUPFAM" id="SSF52172">
    <property type="entry name" value="CheY-like"/>
    <property type="match status" value="1"/>
</dbReference>
<dbReference type="AlphaFoldDB" id="A0A2A2TKM9"/>
<dbReference type="EMBL" id="NTFS01000084">
    <property type="protein sequence ID" value="PAX56558.1"/>
    <property type="molecule type" value="Genomic_DNA"/>
</dbReference>
<feature type="domain" description="Response regulatory" evidence="4">
    <location>
        <begin position="245"/>
        <end position="361"/>
    </location>
</feature>
<gene>
    <name evidence="5" type="ORF">CK510_09965</name>
</gene>
<dbReference type="PANTHER" id="PTHR44591:SF23">
    <property type="entry name" value="CHEY SUBFAMILY"/>
    <property type="match status" value="1"/>
</dbReference>
<dbReference type="InterPro" id="IPR050595">
    <property type="entry name" value="Bact_response_regulator"/>
</dbReference>
<evidence type="ECO:0000256" key="2">
    <source>
        <dbReference type="PIRNR" id="PIRNR005897"/>
    </source>
</evidence>
<protein>
    <recommendedName>
        <fullName evidence="2">Protein PatA</fullName>
    </recommendedName>
</protein>
<name>A0A2A2TKM9_9CYAN</name>
<dbReference type="GO" id="GO:0043158">
    <property type="term" value="P:heterocyst development"/>
    <property type="evidence" value="ECO:0007669"/>
    <property type="project" value="UniProtKB-KW"/>
</dbReference>
<organism evidence="5 6">
    <name type="scientific">Brunnivagina elsteri CCALA 953</name>
    <dbReference type="NCBI Taxonomy" id="987040"/>
    <lineage>
        <taxon>Bacteria</taxon>
        <taxon>Bacillati</taxon>
        <taxon>Cyanobacteriota</taxon>
        <taxon>Cyanophyceae</taxon>
        <taxon>Nostocales</taxon>
        <taxon>Calotrichaceae</taxon>
        <taxon>Brunnivagina</taxon>
    </lineage>
</organism>
<dbReference type="Pfam" id="PF00072">
    <property type="entry name" value="Response_reg"/>
    <property type="match status" value="1"/>
</dbReference>
<comment type="caution">
    <text evidence="5">The sequence shown here is derived from an EMBL/GenBank/DDBJ whole genome shotgun (WGS) entry which is preliminary data.</text>
</comment>
<keyword evidence="6" id="KW-1185">Reference proteome</keyword>